<dbReference type="InterPro" id="IPR049625">
    <property type="entry name" value="Glyco_transf_61_cat"/>
</dbReference>
<dbReference type="Proteomes" id="UP000886818">
    <property type="component" value="Chromosome"/>
</dbReference>
<dbReference type="RefSeq" id="WP_218282655.1">
    <property type="nucleotide sequence ID" value="NZ_CP078093.1"/>
</dbReference>
<protein>
    <submittedName>
        <fullName evidence="5">Glycosyltransferase family 61 protein</fullName>
    </submittedName>
</protein>
<dbReference type="EMBL" id="CP078093">
    <property type="protein sequence ID" value="QXM05958.1"/>
    <property type="molecule type" value="Genomic_DNA"/>
</dbReference>
<dbReference type="InterPro" id="IPR007657">
    <property type="entry name" value="Glycosyltransferase_61"/>
</dbReference>
<evidence type="ECO:0000313" key="5">
    <source>
        <dbReference type="EMBL" id="QXM05958.1"/>
    </source>
</evidence>
<keyword evidence="2" id="KW-0808">Transferase</keyword>
<evidence type="ECO:0000256" key="1">
    <source>
        <dbReference type="ARBA" id="ARBA00022676"/>
    </source>
</evidence>
<dbReference type="Pfam" id="PF04577">
    <property type="entry name" value="Glyco_transf_61"/>
    <property type="match status" value="1"/>
</dbReference>
<gene>
    <name evidence="5" type="ORF">KVH43_11440</name>
</gene>
<keyword evidence="1" id="KW-0328">Glycosyltransferase</keyword>
<sequence>MSQSFNTLFENKQYKDALDLYNSSFSLKANLYKVITVKDFCIDNNYNYLVVEKEKPREILIPYYYGSKEPEKIKKVISPEIYVAELENANIIGGNSAIIVNDYCLYDMAKRDNQARYDLRCESIKNIDKNYAVIGSMNSNEVFKEAISLVGVAPYNYYHFTVELLSRLQYVDQFEEYRYMPLLIDEMGFNIPQHRELLHIINKFNHPIIPIKKNYRYKIKKLIYPSYNTWMPINKKAWIKSKPEDYLIADSAVEYIRNNVLNNIKSKGHKKIFISRKNCKNVRLINHEEVVELFKKYGFEIIYPENAKFQQQVKLFSEAEYIAGVTGSGFTNILYCSSNAKVLCIIPKEHGSCLYSTISKILGLKCIFLDAKVITKRKRAFADRSKLDINYCRDCLNNLL</sequence>
<keyword evidence="3" id="KW-0325">Glycoprotein</keyword>
<feature type="domain" description="Glycosyltransferase 61 catalytic" evidence="4">
    <location>
        <begin position="157"/>
        <end position="343"/>
    </location>
</feature>
<dbReference type="PANTHER" id="PTHR20961">
    <property type="entry name" value="GLYCOSYLTRANSFERASE"/>
    <property type="match status" value="1"/>
</dbReference>
<organism evidence="5 6">
    <name type="scientific">Crassaminicella indica</name>
    <dbReference type="NCBI Taxonomy" id="2855394"/>
    <lineage>
        <taxon>Bacteria</taxon>
        <taxon>Bacillati</taxon>
        <taxon>Bacillota</taxon>
        <taxon>Clostridia</taxon>
        <taxon>Eubacteriales</taxon>
        <taxon>Clostridiaceae</taxon>
        <taxon>Crassaminicella</taxon>
    </lineage>
</organism>
<evidence type="ECO:0000313" key="6">
    <source>
        <dbReference type="Proteomes" id="UP000886818"/>
    </source>
</evidence>
<keyword evidence="6" id="KW-1185">Reference proteome</keyword>
<evidence type="ECO:0000259" key="4">
    <source>
        <dbReference type="Pfam" id="PF04577"/>
    </source>
</evidence>
<name>A0ABX8RAA6_9CLOT</name>
<proteinExistence type="predicted"/>
<reference evidence="5" key="1">
    <citation type="submission" date="2021-07" db="EMBL/GenBank/DDBJ databases">
        <title>Complete genome sequence of Crassaminicella sp. 143-21, isolated from a deep-sea hydrothermal vent.</title>
        <authorList>
            <person name="Li X."/>
        </authorList>
    </citation>
    <scope>NUCLEOTIDE SEQUENCE</scope>
    <source>
        <strain evidence="5">143-21</strain>
    </source>
</reference>
<evidence type="ECO:0000256" key="2">
    <source>
        <dbReference type="ARBA" id="ARBA00022679"/>
    </source>
</evidence>
<accession>A0ABX8RAA6</accession>
<evidence type="ECO:0000256" key="3">
    <source>
        <dbReference type="ARBA" id="ARBA00023180"/>
    </source>
</evidence>